<dbReference type="RefSeq" id="WP_155172310.1">
    <property type="nucleotide sequence ID" value="NZ_BAAAFL010000068.1"/>
</dbReference>
<dbReference type="EMBL" id="SMLW01000543">
    <property type="protein sequence ID" value="MTI25821.1"/>
    <property type="molecule type" value="Genomic_DNA"/>
</dbReference>
<comment type="caution">
    <text evidence="2">The sequence shown here is derived from an EMBL/GenBank/DDBJ whole genome shotgun (WGS) entry which is preliminary data.</text>
</comment>
<protein>
    <recommendedName>
        <fullName evidence="4">DUF2178 domain-containing protein</fullName>
    </recommendedName>
</protein>
<gene>
    <name evidence="2" type="ORF">E1163_12775</name>
</gene>
<accession>A0ABW9RPF9</accession>
<sequence>MKTIFLNQLSSIDPDVYKAIVVIFIIVLVMRFIMKILRSMLDHKLKNRIIDKEIPKELAASILQTESNSEKHNSIKWFAILISTGAGLFVANQYLPLGLHSIAIMVTSIALGFLAYSIYLRRFDK</sequence>
<dbReference type="Proteomes" id="UP000798808">
    <property type="component" value="Unassembled WGS sequence"/>
</dbReference>
<proteinExistence type="predicted"/>
<feature type="transmembrane region" description="Helical" evidence="1">
    <location>
        <begin position="16"/>
        <end position="34"/>
    </location>
</feature>
<keyword evidence="1" id="KW-1133">Transmembrane helix</keyword>
<reference evidence="2 3" key="1">
    <citation type="submission" date="2019-02" db="EMBL/GenBank/DDBJ databases">
        <authorList>
            <person name="Goldberg S.R."/>
            <person name="Haltli B.A."/>
            <person name="Correa H."/>
            <person name="Russell K.G."/>
        </authorList>
    </citation>
    <scope>NUCLEOTIDE SEQUENCE [LARGE SCALE GENOMIC DNA]</scope>
    <source>
        <strain evidence="2 3">JCM 16186</strain>
    </source>
</reference>
<feature type="transmembrane region" description="Helical" evidence="1">
    <location>
        <begin position="101"/>
        <end position="120"/>
    </location>
</feature>
<evidence type="ECO:0000313" key="3">
    <source>
        <dbReference type="Proteomes" id="UP000798808"/>
    </source>
</evidence>
<keyword evidence="1" id="KW-0812">Transmembrane</keyword>
<keyword evidence="3" id="KW-1185">Reference proteome</keyword>
<evidence type="ECO:0000256" key="1">
    <source>
        <dbReference type="SAM" id="Phobius"/>
    </source>
</evidence>
<keyword evidence="1" id="KW-0472">Membrane</keyword>
<evidence type="ECO:0000313" key="2">
    <source>
        <dbReference type="EMBL" id="MTI25821.1"/>
    </source>
</evidence>
<evidence type="ECO:0008006" key="4">
    <source>
        <dbReference type="Google" id="ProtNLM"/>
    </source>
</evidence>
<feature type="transmembrane region" description="Helical" evidence="1">
    <location>
        <begin position="77"/>
        <end position="95"/>
    </location>
</feature>
<organism evidence="2 3">
    <name type="scientific">Fulvivirga kasyanovii</name>
    <dbReference type="NCBI Taxonomy" id="396812"/>
    <lineage>
        <taxon>Bacteria</taxon>
        <taxon>Pseudomonadati</taxon>
        <taxon>Bacteroidota</taxon>
        <taxon>Cytophagia</taxon>
        <taxon>Cytophagales</taxon>
        <taxon>Fulvivirgaceae</taxon>
        <taxon>Fulvivirga</taxon>
    </lineage>
</organism>
<name>A0ABW9RPF9_9BACT</name>